<dbReference type="AlphaFoldDB" id="A0A3L6FUP6"/>
<dbReference type="PANTHER" id="PTHR22874">
    <property type="entry name" value="ACTIVATING MOLECULE IN BECN1-REGULATED AUTOPHAGY PROTEIN 1"/>
    <property type="match status" value="1"/>
</dbReference>
<dbReference type="SUPFAM" id="SSF50978">
    <property type="entry name" value="WD40 repeat-like"/>
    <property type="match status" value="1"/>
</dbReference>
<keyword evidence="1 3" id="KW-0853">WD repeat</keyword>
<dbReference type="SMART" id="SM00320">
    <property type="entry name" value="WD40"/>
    <property type="match status" value="4"/>
</dbReference>
<comment type="caution">
    <text evidence="5">The sequence shown here is derived from an EMBL/GenBank/DDBJ whole genome shotgun (WGS) entry which is preliminary data.</text>
</comment>
<dbReference type="Gene3D" id="2.130.10.10">
    <property type="entry name" value="YVTN repeat-like/Quinoprotein amine dehydrogenase"/>
    <property type="match status" value="1"/>
</dbReference>
<reference evidence="5" key="1">
    <citation type="journal article" date="2018" name="Nat. Genet.">
        <title>Extensive intraspecific gene order and gene structural variations between Mo17 and other maize genomes.</title>
        <authorList>
            <person name="Sun S."/>
            <person name="Zhou Y."/>
            <person name="Chen J."/>
            <person name="Shi J."/>
            <person name="Zhao H."/>
            <person name="Zhao H."/>
            <person name="Song W."/>
            <person name="Zhang M."/>
            <person name="Cui Y."/>
            <person name="Dong X."/>
            <person name="Liu H."/>
            <person name="Ma X."/>
            <person name="Jiao Y."/>
            <person name="Wang B."/>
            <person name="Wei X."/>
            <person name="Stein J.C."/>
            <person name="Glaubitz J.C."/>
            <person name="Lu F."/>
            <person name="Yu G."/>
            <person name="Liang C."/>
            <person name="Fengler K."/>
            <person name="Li B."/>
            <person name="Rafalski A."/>
            <person name="Schnable P.S."/>
            <person name="Ware D.H."/>
            <person name="Buckler E.S."/>
            <person name="Lai J."/>
        </authorList>
    </citation>
    <scope>NUCLEOTIDE SEQUENCE [LARGE SCALE GENOMIC DNA]</scope>
    <source>
        <tissue evidence="5">Seedling</tissue>
    </source>
</reference>
<dbReference type="InterPro" id="IPR036322">
    <property type="entry name" value="WD40_repeat_dom_sf"/>
</dbReference>
<evidence type="ECO:0000313" key="5">
    <source>
        <dbReference type="EMBL" id="PWZ37814.1"/>
    </source>
</evidence>
<dbReference type="ExpressionAtlas" id="A0A3L6FUP6">
    <property type="expression patterns" value="baseline and differential"/>
</dbReference>
<feature type="repeat" description="WD" evidence="3">
    <location>
        <begin position="197"/>
        <end position="239"/>
    </location>
</feature>
<feature type="region of interest" description="Disordered" evidence="4">
    <location>
        <begin position="517"/>
        <end position="555"/>
    </location>
</feature>
<dbReference type="PROSITE" id="PS50082">
    <property type="entry name" value="WD_REPEATS_2"/>
    <property type="match status" value="1"/>
</dbReference>
<organism evidence="5">
    <name type="scientific">Zea mays</name>
    <name type="common">Maize</name>
    <dbReference type="NCBI Taxonomy" id="4577"/>
    <lineage>
        <taxon>Eukaryota</taxon>
        <taxon>Viridiplantae</taxon>
        <taxon>Streptophyta</taxon>
        <taxon>Embryophyta</taxon>
        <taxon>Tracheophyta</taxon>
        <taxon>Spermatophyta</taxon>
        <taxon>Magnoliopsida</taxon>
        <taxon>Liliopsida</taxon>
        <taxon>Poales</taxon>
        <taxon>Poaceae</taxon>
        <taxon>PACMAD clade</taxon>
        <taxon>Panicoideae</taxon>
        <taxon>Andropogonodae</taxon>
        <taxon>Andropogoneae</taxon>
        <taxon>Tripsacinae</taxon>
        <taxon>Zea</taxon>
    </lineage>
</organism>
<dbReference type="PROSITE" id="PS00678">
    <property type="entry name" value="WD_REPEATS_1"/>
    <property type="match status" value="1"/>
</dbReference>
<feature type="compositionally biased region" description="Polar residues" evidence="4">
    <location>
        <begin position="536"/>
        <end position="548"/>
    </location>
</feature>
<gene>
    <name evidence="5" type="primary">Ambra1_0</name>
    <name evidence="5" type="ORF">Zm00014a_020693</name>
</gene>
<proteinExistence type="predicted"/>
<dbReference type="Proteomes" id="UP000251960">
    <property type="component" value="Chromosome 2"/>
</dbReference>
<dbReference type="InterPro" id="IPR019775">
    <property type="entry name" value="WD40_repeat_CS"/>
</dbReference>
<accession>A0A3L6FUP6</accession>
<evidence type="ECO:0000256" key="3">
    <source>
        <dbReference type="PROSITE-ProRule" id="PRU00221"/>
    </source>
</evidence>
<dbReference type="PROSITE" id="PS50294">
    <property type="entry name" value="WD_REPEATS_REGION"/>
    <property type="match status" value="1"/>
</dbReference>
<dbReference type="InterPro" id="IPR001680">
    <property type="entry name" value="WD40_rpt"/>
</dbReference>
<protein>
    <submittedName>
        <fullName evidence="5">Activating molecule in BECN1-regulated autophagy protein 1</fullName>
    </submittedName>
</protein>
<dbReference type="PANTHER" id="PTHR22874:SF1">
    <property type="entry name" value="ACTIVATING MOLECULE IN BECN1-REGULATED AUTOPHAGY PROTEIN 1"/>
    <property type="match status" value="1"/>
</dbReference>
<dbReference type="EMBL" id="NCVQ01000003">
    <property type="protein sequence ID" value="PWZ37814.1"/>
    <property type="molecule type" value="Genomic_DNA"/>
</dbReference>
<dbReference type="Pfam" id="PF00400">
    <property type="entry name" value="WD40"/>
    <property type="match status" value="2"/>
</dbReference>
<name>A0A3L6FUP6_MAIZE</name>
<sequence length="813" mass="87145">MNLQHKATMVANPSSALWYGLHSSDPIRTPTSWSTALALSLAYTREVTVVARLVSFAKNVGGIPSAWYREPATTGGRSSCSPELGEDRGGIQVKAEQVPVPSKLISQGVGSSRRSLAAKDMKMPFIQTTVSKRANHFDLAESLSLHRWSAKYCPLLPPPRSTIAAAFSPDGKSLASTHGDHTVKIMDCHTGKCVKVLSGHRRTPWVVRYHPLHSDILASGSLDHEVRLWDANTSDCIGSQDFHRPIASIAFHGRGEILAVASGHKVNNIESADSPLTLARSSGYSNYPSALLVSNTNSRFCPLPESNVTSPCLLWPAYLRDDGILHVLGNASSSTIVQQRSSLVQPSTSDTANLQLEQFATPMDVCPGEPTSFNNISDAVTVPTSNAIEMHGAGGQSNPRLQGSSSISNLERFSARDALQVSSLSSIEPIPSTAGSSGSNSRRAMPLNMLLTGGLDVQMFQRNVGSGQQDHFLFGDSSNWEVPFVQGFLMTQNHTGLHPALVNNNVLEDLSGAGTAGINNSTRESSHMHNFGRPGASSSIPLTSGSSRRPNRHYASRSVPGVGSLLLVGPQIDEAEAHAASLGAGSEITASMLAPGTELPCTVKLRIWRHDINEPCVPLAPEACRLTISHAVLCRFGDILASRAIRAAHCLTSIQVYRVSDMELVRVLPSAEDEVNVACFHPLPGGGLVYGTKEGKLRILQHNGANMINMGSGCFIEENMVEKDFSAGFICVIRPRENIRSISNYIRTDNSQWALSSALGTGNIGIQFTDWNRVLTSIISSYNLLKQAALQIFSAGSGALNICPVLQVGLDVQ</sequence>
<dbReference type="InterPro" id="IPR052596">
    <property type="entry name" value="AMBRA1_autophagy"/>
</dbReference>
<evidence type="ECO:0000256" key="1">
    <source>
        <dbReference type="ARBA" id="ARBA00022574"/>
    </source>
</evidence>
<evidence type="ECO:0000256" key="2">
    <source>
        <dbReference type="ARBA" id="ARBA00022737"/>
    </source>
</evidence>
<dbReference type="InterPro" id="IPR015943">
    <property type="entry name" value="WD40/YVTN_repeat-like_dom_sf"/>
</dbReference>
<keyword evidence="2" id="KW-0677">Repeat</keyword>
<evidence type="ECO:0000256" key="4">
    <source>
        <dbReference type="SAM" id="MobiDB-lite"/>
    </source>
</evidence>